<evidence type="ECO:0000259" key="9">
    <source>
        <dbReference type="Pfam" id="PF03067"/>
    </source>
</evidence>
<keyword evidence="2" id="KW-0479">Metal-binding</keyword>
<feature type="domain" description="Chitin-binding type-4" evidence="9">
    <location>
        <begin position="70"/>
        <end position="157"/>
    </location>
</feature>
<organism evidence="10 11">
    <name type="scientific">Acaulospora morrowiae</name>
    <dbReference type="NCBI Taxonomy" id="94023"/>
    <lineage>
        <taxon>Eukaryota</taxon>
        <taxon>Fungi</taxon>
        <taxon>Fungi incertae sedis</taxon>
        <taxon>Mucoromycota</taxon>
        <taxon>Glomeromycotina</taxon>
        <taxon>Glomeromycetes</taxon>
        <taxon>Diversisporales</taxon>
        <taxon>Acaulosporaceae</taxon>
        <taxon>Acaulospora</taxon>
    </lineage>
</organism>
<evidence type="ECO:0000256" key="3">
    <source>
        <dbReference type="ARBA" id="ARBA00023008"/>
    </source>
</evidence>
<evidence type="ECO:0000256" key="8">
    <source>
        <dbReference type="SAM" id="SignalP"/>
    </source>
</evidence>
<sequence>MYFSIPNNINYSVILPILLLLFVSDVLGHGRMLTPQIRIPPGDENNGFTLSNGPTTIEPCAGNPRGPVLSNFQSGQIISISWTITAAHRGSCSIQLSTTGQDSNFQELKSYPNCADNTGTFSDSVKLPDGASCNNCTIRWVWNALLTNELYLDCADVSIGDGANSGDTTSATTSTASVTSTSATTSAASVTSTSATTSAASVTFTSATTSAASVTFTSATTSAASVTSTFATTSTASVTSTSATTSVASVTSTSTRHTTTLLTAESLATKTLGIYEKKKHESHGKKMKEKKHRRQSKK</sequence>
<keyword evidence="11" id="KW-1185">Reference proteome</keyword>
<protein>
    <submittedName>
        <fullName evidence="10">8422_t:CDS:1</fullName>
    </submittedName>
</protein>
<keyword evidence="5" id="KW-0325">Glycoprotein</keyword>
<comment type="similarity">
    <text evidence="6">Belongs to the polysaccharide monooxygenase AA13 family.</text>
</comment>
<proteinExistence type="inferred from homology"/>
<dbReference type="GO" id="GO:0046872">
    <property type="term" value="F:metal ion binding"/>
    <property type="evidence" value="ECO:0007669"/>
    <property type="project" value="UniProtKB-KW"/>
</dbReference>
<evidence type="ECO:0000256" key="6">
    <source>
        <dbReference type="ARBA" id="ARBA00034311"/>
    </source>
</evidence>
<evidence type="ECO:0000256" key="7">
    <source>
        <dbReference type="SAM" id="MobiDB-lite"/>
    </source>
</evidence>
<dbReference type="OrthoDB" id="2342176at2759"/>
<dbReference type="InterPro" id="IPR052282">
    <property type="entry name" value="Starch-active_LPMO"/>
</dbReference>
<comment type="caution">
    <text evidence="10">The sequence shown here is derived from an EMBL/GenBank/DDBJ whole genome shotgun (WGS) entry which is preliminary data.</text>
</comment>
<comment type="cofactor">
    <cofactor evidence="1">
        <name>Cu(2+)</name>
        <dbReference type="ChEBI" id="CHEBI:29036"/>
    </cofactor>
</comment>
<gene>
    <name evidence="10" type="ORF">AMORRO_LOCUS3896</name>
</gene>
<evidence type="ECO:0000313" key="11">
    <source>
        <dbReference type="Proteomes" id="UP000789342"/>
    </source>
</evidence>
<name>A0A9N9F7E6_9GLOM</name>
<evidence type="ECO:0000256" key="1">
    <source>
        <dbReference type="ARBA" id="ARBA00001973"/>
    </source>
</evidence>
<feature type="signal peptide" evidence="8">
    <location>
        <begin position="1"/>
        <end position="28"/>
    </location>
</feature>
<evidence type="ECO:0000313" key="10">
    <source>
        <dbReference type="EMBL" id="CAG8514532.1"/>
    </source>
</evidence>
<dbReference type="InterPro" id="IPR004302">
    <property type="entry name" value="Cellulose/chitin-bd_N"/>
</dbReference>
<keyword evidence="8" id="KW-0732">Signal</keyword>
<dbReference type="PANTHER" id="PTHR36575">
    <property type="entry name" value="BINDING PROTEIN, PUTATIVE (AFU_ORTHOLOGUE AFUA_1G14430)-RELATED"/>
    <property type="match status" value="1"/>
</dbReference>
<dbReference type="AlphaFoldDB" id="A0A9N9F7E6"/>
<dbReference type="EMBL" id="CAJVPV010001988">
    <property type="protein sequence ID" value="CAG8514532.1"/>
    <property type="molecule type" value="Genomic_DNA"/>
</dbReference>
<evidence type="ECO:0000256" key="4">
    <source>
        <dbReference type="ARBA" id="ARBA00023157"/>
    </source>
</evidence>
<feature type="chain" id="PRO_5040281565" evidence="8">
    <location>
        <begin position="29"/>
        <end position="298"/>
    </location>
</feature>
<keyword evidence="3" id="KW-0186">Copper</keyword>
<evidence type="ECO:0000256" key="2">
    <source>
        <dbReference type="ARBA" id="ARBA00022723"/>
    </source>
</evidence>
<dbReference type="Proteomes" id="UP000789342">
    <property type="component" value="Unassembled WGS sequence"/>
</dbReference>
<feature type="compositionally biased region" description="Basic residues" evidence="7">
    <location>
        <begin position="280"/>
        <end position="298"/>
    </location>
</feature>
<dbReference type="Gene3D" id="2.70.50.70">
    <property type="match status" value="1"/>
</dbReference>
<dbReference type="Pfam" id="PF03067">
    <property type="entry name" value="LPMO_10"/>
    <property type="match status" value="1"/>
</dbReference>
<feature type="region of interest" description="Disordered" evidence="7">
    <location>
        <begin position="276"/>
        <end position="298"/>
    </location>
</feature>
<accession>A0A9N9F7E6</accession>
<dbReference type="PANTHER" id="PTHR36575:SF2">
    <property type="entry name" value="CHITIN-BINDING TYPE-4 DOMAIN-CONTAINING PROTEIN-RELATED"/>
    <property type="match status" value="1"/>
</dbReference>
<keyword evidence="4" id="KW-1015">Disulfide bond</keyword>
<reference evidence="10" key="1">
    <citation type="submission" date="2021-06" db="EMBL/GenBank/DDBJ databases">
        <authorList>
            <person name="Kallberg Y."/>
            <person name="Tangrot J."/>
            <person name="Rosling A."/>
        </authorList>
    </citation>
    <scope>NUCLEOTIDE SEQUENCE</scope>
    <source>
        <strain evidence="10">CL551</strain>
    </source>
</reference>
<evidence type="ECO:0000256" key="5">
    <source>
        <dbReference type="ARBA" id="ARBA00023180"/>
    </source>
</evidence>